<evidence type="ECO:0000313" key="3">
    <source>
        <dbReference type="EMBL" id="GKV33954.1"/>
    </source>
</evidence>
<dbReference type="AlphaFoldDB" id="A0AAV5LAJ6"/>
<proteinExistence type="predicted"/>
<accession>A0AAV5LAJ6</accession>
<dbReference type="EMBL" id="BPVZ01000103">
    <property type="protein sequence ID" value="GKV33954.1"/>
    <property type="molecule type" value="Genomic_DNA"/>
</dbReference>
<feature type="coiled-coil region" evidence="1">
    <location>
        <begin position="113"/>
        <end position="161"/>
    </location>
</feature>
<keyword evidence="1" id="KW-0175">Coiled coil</keyword>
<protein>
    <submittedName>
        <fullName evidence="3">Uncharacterized protein</fullName>
    </submittedName>
</protein>
<gene>
    <name evidence="3" type="ORF">SLEP1_g42388</name>
</gene>
<feature type="compositionally biased region" description="Polar residues" evidence="2">
    <location>
        <begin position="198"/>
        <end position="208"/>
    </location>
</feature>
<dbReference type="Proteomes" id="UP001054252">
    <property type="component" value="Unassembled WGS sequence"/>
</dbReference>
<comment type="caution">
    <text evidence="3">The sequence shown here is derived from an EMBL/GenBank/DDBJ whole genome shotgun (WGS) entry which is preliminary data.</text>
</comment>
<organism evidence="3 4">
    <name type="scientific">Rubroshorea leprosula</name>
    <dbReference type="NCBI Taxonomy" id="152421"/>
    <lineage>
        <taxon>Eukaryota</taxon>
        <taxon>Viridiplantae</taxon>
        <taxon>Streptophyta</taxon>
        <taxon>Embryophyta</taxon>
        <taxon>Tracheophyta</taxon>
        <taxon>Spermatophyta</taxon>
        <taxon>Magnoliopsida</taxon>
        <taxon>eudicotyledons</taxon>
        <taxon>Gunneridae</taxon>
        <taxon>Pentapetalae</taxon>
        <taxon>rosids</taxon>
        <taxon>malvids</taxon>
        <taxon>Malvales</taxon>
        <taxon>Dipterocarpaceae</taxon>
        <taxon>Rubroshorea</taxon>
    </lineage>
</organism>
<evidence type="ECO:0000256" key="2">
    <source>
        <dbReference type="SAM" id="MobiDB-lite"/>
    </source>
</evidence>
<sequence>MYLTSSDVVEAIELYGASSLSEVKIDKFLSTAEGAELKRKKSEEVGLAQKRMRVEEQEVAKRFINSMFPEVDRCRAREEVLSHGGVGIVQHVLEAANLVNALSQEFFETLKERNTLAKENEDLRTMKEEVEKDLAKAMPELMHLQEENDLLKMKLMFEERKRKMCRTIFPLNFDFKFIVVEEEAEVGEIVPEEKGNQKEANQPTPLAE</sequence>
<evidence type="ECO:0000256" key="1">
    <source>
        <dbReference type="SAM" id="Coils"/>
    </source>
</evidence>
<feature type="region of interest" description="Disordered" evidence="2">
    <location>
        <begin position="188"/>
        <end position="208"/>
    </location>
</feature>
<keyword evidence="4" id="KW-1185">Reference proteome</keyword>
<evidence type="ECO:0000313" key="4">
    <source>
        <dbReference type="Proteomes" id="UP001054252"/>
    </source>
</evidence>
<name>A0AAV5LAJ6_9ROSI</name>
<reference evidence="3 4" key="1">
    <citation type="journal article" date="2021" name="Commun. Biol.">
        <title>The genome of Shorea leprosula (Dipterocarpaceae) highlights the ecological relevance of drought in aseasonal tropical rainforests.</title>
        <authorList>
            <person name="Ng K.K.S."/>
            <person name="Kobayashi M.J."/>
            <person name="Fawcett J.A."/>
            <person name="Hatakeyama M."/>
            <person name="Paape T."/>
            <person name="Ng C.H."/>
            <person name="Ang C.C."/>
            <person name="Tnah L.H."/>
            <person name="Lee C.T."/>
            <person name="Nishiyama T."/>
            <person name="Sese J."/>
            <person name="O'Brien M.J."/>
            <person name="Copetti D."/>
            <person name="Mohd Noor M.I."/>
            <person name="Ong R.C."/>
            <person name="Putra M."/>
            <person name="Sireger I.Z."/>
            <person name="Indrioko S."/>
            <person name="Kosugi Y."/>
            <person name="Izuno A."/>
            <person name="Isagi Y."/>
            <person name="Lee S.L."/>
            <person name="Shimizu K.K."/>
        </authorList>
    </citation>
    <scope>NUCLEOTIDE SEQUENCE [LARGE SCALE GENOMIC DNA]</scope>
    <source>
        <strain evidence="3">214</strain>
    </source>
</reference>